<evidence type="ECO:0000313" key="4">
    <source>
        <dbReference type="Proteomes" id="UP000095284"/>
    </source>
</evidence>
<dbReference type="EMBL" id="CAJFDI010000004">
    <property type="protein sequence ID" value="CAD5227193.1"/>
    <property type="molecule type" value="Genomic_DNA"/>
</dbReference>
<gene>
    <name evidence="2" type="ORF">BXYJ_LOCUS9738</name>
</gene>
<keyword evidence="1" id="KW-0732">Signal</keyword>
<reference evidence="6" key="1">
    <citation type="submission" date="2016-11" db="UniProtKB">
        <authorList>
            <consortium name="WormBaseParasite"/>
        </authorList>
    </citation>
    <scope>IDENTIFICATION</scope>
</reference>
<proteinExistence type="predicted"/>
<accession>A0A1I7SHX2</accession>
<evidence type="ECO:0000313" key="2">
    <source>
        <dbReference type="EMBL" id="CAD5227193.1"/>
    </source>
</evidence>
<organism evidence="4 6">
    <name type="scientific">Bursaphelenchus xylophilus</name>
    <name type="common">Pinewood nematode worm</name>
    <name type="synonym">Aphelenchoides xylophilus</name>
    <dbReference type="NCBI Taxonomy" id="6326"/>
    <lineage>
        <taxon>Eukaryota</taxon>
        <taxon>Metazoa</taxon>
        <taxon>Ecdysozoa</taxon>
        <taxon>Nematoda</taxon>
        <taxon>Chromadorea</taxon>
        <taxon>Rhabditida</taxon>
        <taxon>Tylenchina</taxon>
        <taxon>Tylenchomorpha</taxon>
        <taxon>Aphelenchoidea</taxon>
        <taxon>Aphelenchoididae</taxon>
        <taxon>Bursaphelenchus</taxon>
    </lineage>
</organism>
<feature type="signal peptide" evidence="1">
    <location>
        <begin position="1"/>
        <end position="21"/>
    </location>
</feature>
<dbReference type="Proteomes" id="UP000659654">
    <property type="component" value="Unassembled WGS sequence"/>
</dbReference>
<dbReference type="WBParaSite" id="BXY_1264000.1">
    <property type="protein sequence ID" value="BXY_1264000.1"/>
    <property type="gene ID" value="BXY_1264000"/>
</dbReference>
<protein>
    <submittedName>
        <fullName evidence="2">(pine wood nematode) hypothetical protein</fullName>
    </submittedName>
</protein>
<reference evidence="3" key="2">
    <citation type="submission" date="2020-08" db="EMBL/GenBank/DDBJ databases">
        <authorList>
            <person name="Kikuchi T."/>
        </authorList>
    </citation>
    <scope>NUCLEOTIDE SEQUENCE</scope>
    <source>
        <strain evidence="2">Ka4C1</strain>
    </source>
</reference>
<dbReference type="EMBL" id="CAJFCV020000004">
    <property type="protein sequence ID" value="CAG9117192.1"/>
    <property type="molecule type" value="Genomic_DNA"/>
</dbReference>
<dbReference type="OrthoDB" id="5791564at2759"/>
<dbReference type="AlphaFoldDB" id="A0A1I7SHX2"/>
<evidence type="ECO:0000313" key="5">
    <source>
        <dbReference type="Proteomes" id="UP000659654"/>
    </source>
</evidence>
<sequence length="97" mass="11090">MIQRFLLWLLCIYFFIYQLSAAECNSSQMCPLGWSVLRRPDGSAHTCDPTNPTRSKCPNGHTCVAAKCGIKFCCINDKMARKIAERKEQEEVEEDEL</sequence>
<evidence type="ECO:0000313" key="6">
    <source>
        <dbReference type="WBParaSite" id="BXY_1264000.1"/>
    </source>
</evidence>
<feature type="chain" id="PRO_5035360083" evidence="1">
    <location>
        <begin position="22"/>
        <end position="97"/>
    </location>
</feature>
<dbReference type="Proteomes" id="UP000582659">
    <property type="component" value="Unassembled WGS sequence"/>
</dbReference>
<evidence type="ECO:0000256" key="1">
    <source>
        <dbReference type="SAM" id="SignalP"/>
    </source>
</evidence>
<dbReference type="Proteomes" id="UP000095284">
    <property type="component" value="Unplaced"/>
</dbReference>
<keyword evidence="5" id="KW-1185">Reference proteome</keyword>
<name>A0A1I7SHX2_BURXY</name>
<evidence type="ECO:0000313" key="3">
    <source>
        <dbReference type="EMBL" id="CAG9117192.1"/>
    </source>
</evidence>